<dbReference type="OrthoDB" id="9801520at2"/>
<keyword evidence="3 6" id="KW-0227">DNA damage</keyword>
<dbReference type="EC" id="3.1.-.-" evidence="6"/>
<dbReference type="Gene3D" id="3.40.960.10">
    <property type="entry name" value="VSR Endonuclease"/>
    <property type="match status" value="1"/>
</dbReference>
<dbReference type="Pfam" id="PF03852">
    <property type="entry name" value="Vsr"/>
    <property type="match status" value="1"/>
</dbReference>
<comment type="similarity">
    <text evidence="6">Belongs to the vsr family.</text>
</comment>
<dbReference type="NCBIfam" id="TIGR00632">
    <property type="entry name" value="vsr"/>
    <property type="match status" value="1"/>
</dbReference>
<name>A0A845AHD8_9SPHN</name>
<evidence type="ECO:0000313" key="8">
    <source>
        <dbReference type="EMBL" id="MXP28351.1"/>
    </source>
</evidence>
<dbReference type="PIRSF" id="PIRSF018267">
    <property type="entry name" value="VSR_endonuc"/>
    <property type="match status" value="1"/>
</dbReference>
<evidence type="ECO:0000256" key="2">
    <source>
        <dbReference type="ARBA" id="ARBA00022759"/>
    </source>
</evidence>
<comment type="caution">
    <text evidence="8">The sequence shown here is derived from an EMBL/GenBank/DDBJ whole genome shotgun (WGS) entry which is preliminary data.</text>
</comment>
<organism evidence="8 9">
    <name type="scientific">Qipengyuania algicida</name>
    <dbReference type="NCBI Taxonomy" id="1836209"/>
    <lineage>
        <taxon>Bacteria</taxon>
        <taxon>Pseudomonadati</taxon>
        <taxon>Pseudomonadota</taxon>
        <taxon>Alphaproteobacteria</taxon>
        <taxon>Sphingomonadales</taxon>
        <taxon>Erythrobacteraceae</taxon>
        <taxon>Qipengyuania</taxon>
    </lineage>
</organism>
<feature type="region of interest" description="Disordered" evidence="7">
    <location>
        <begin position="1"/>
        <end position="20"/>
    </location>
</feature>
<dbReference type="CDD" id="cd00221">
    <property type="entry name" value="Vsr"/>
    <property type="match status" value="1"/>
</dbReference>
<keyword evidence="2 6" id="KW-0255">Endonuclease</keyword>
<keyword evidence="1 6" id="KW-0540">Nuclease</keyword>
<evidence type="ECO:0000256" key="4">
    <source>
        <dbReference type="ARBA" id="ARBA00022801"/>
    </source>
</evidence>
<dbReference type="SUPFAM" id="SSF52980">
    <property type="entry name" value="Restriction endonuclease-like"/>
    <property type="match status" value="1"/>
</dbReference>
<protein>
    <recommendedName>
        <fullName evidence="6">Very short patch repair endonuclease</fullName>
        <ecNumber evidence="6">3.1.-.-</ecNumber>
    </recommendedName>
</protein>
<sequence>MADTLNPASRSIRMSKIKSKDTKPELRVRLLAHRLGYRYRLHRKSLPGSPDLVFGPRRKVIFVHGCFWHRHYDPDCKLARLPKSRLDFWVPKLEANKARDQRNALELRKLGWDVLVIWECQTRNDDTMERQITQFLDNVS</sequence>
<accession>A0A845AHD8</accession>
<comment type="function">
    <text evidence="6">May nick specific sequences that contain T:G mispairs resulting from m5C-deamination.</text>
</comment>
<dbReference type="AlphaFoldDB" id="A0A845AHD8"/>
<evidence type="ECO:0000256" key="5">
    <source>
        <dbReference type="ARBA" id="ARBA00023204"/>
    </source>
</evidence>
<dbReference type="RefSeq" id="WP_160752635.1">
    <property type="nucleotide sequence ID" value="NZ_WTYA01000003.1"/>
</dbReference>
<dbReference type="InterPro" id="IPR011335">
    <property type="entry name" value="Restrct_endonuc-II-like"/>
</dbReference>
<keyword evidence="5 6" id="KW-0234">DNA repair</keyword>
<dbReference type="EMBL" id="WTYA01000003">
    <property type="protein sequence ID" value="MXP28351.1"/>
    <property type="molecule type" value="Genomic_DNA"/>
</dbReference>
<dbReference type="InterPro" id="IPR004603">
    <property type="entry name" value="DNA_mismatch_endonuc_vsr"/>
</dbReference>
<dbReference type="GO" id="GO:0016787">
    <property type="term" value="F:hydrolase activity"/>
    <property type="evidence" value="ECO:0007669"/>
    <property type="project" value="UniProtKB-KW"/>
</dbReference>
<dbReference type="GO" id="GO:0006298">
    <property type="term" value="P:mismatch repair"/>
    <property type="evidence" value="ECO:0007669"/>
    <property type="project" value="UniProtKB-UniRule"/>
</dbReference>
<proteinExistence type="inferred from homology"/>
<evidence type="ECO:0000256" key="3">
    <source>
        <dbReference type="ARBA" id="ARBA00022763"/>
    </source>
</evidence>
<evidence type="ECO:0000256" key="7">
    <source>
        <dbReference type="SAM" id="MobiDB-lite"/>
    </source>
</evidence>
<dbReference type="Proteomes" id="UP000439780">
    <property type="component" value="Unassembled WGS sequence"/>
</dbReference>
<evidence type="ECO:0000256" key="1">
    <source>
        <dbReference type="ARBA" id="ARBA00022722"/>
    </source>
</evidence>
<keyword evidence="9" id="KW-1185">Reference proteome</keyword>
<evidence type="ECO:0000313" key="9">
    <source>
        <dbReference type="Proteomes" id="UP000439780"/>
    </source>
</evidence>
<keyword evidence="4 6" id="KW-0378">Hydrolase</keyword>
<gene>
    <name evidence="8" type="primary">vsr</name>
    <name evidence="8" type="ORF">GRI58_05885</name>
</gene>
<dbReference type="GO" id="GO:0004519">
    <property type="term" value="F:endonuclease activity"/>
    <property type="evidence" value="ECO:0007669"/>
    <property type="project" value="UniProtKB-KW"/>
</dbReference>
<evidence type="ECO:0000256" key="6">
    <source>
        <dbReference type="PIRNR" id="PIRNR018267"/>
    </source>
</evidence>
<reference evidence="8 9" key="1">
    <citation type="submission" date="2019-12" db="EMBL/GenBank/DDBJ databases">
        <title>Genomic-based taxomic classification of the family Erythrobacteraceae.</title>
        <authorList>
            <person name="Xu L."/>
        </authorList>
    </citation>
    <scope>NUCLEOTIDE SEQUENCE [LARGE SCALE GENOMIC DNA]</scope>
    <source>
        <strain evidence="8 9">KEMB 9005-328</strain>
    </source>
</reference>